<evidence type="ECO:0000313" key="1">
    <source>
        <dbReference type="EMBL" id="KAA6436337.1"/>
    </source>
</evidence>
<dbReference type="InterPro" id="IPR046373">
    <property type="entry name" value="Acyl-CoA_Oxase/DH_mid-dom_sf"/>
</dbReference>
<accession>A0A5M8QJK0</accession>
<comment type="caution">
    <text evidence="1">The sequence shown here is derived from an EMBL/GenBank/DDBJ whole genome shotgun (WGS) entry which is preliminary data.</text>
</comment>
<dbReference type="SUPFAM" id="SSF56645">
    <property type="entry name" value="Acyl-CoA dehydrogenase NM domain-like"/>
    <property type="match status" value="1"/>
</dbReference>
<name>A0A5M8QJK0_9MICO</name>
<dbReference type="Proteomes" id="UP000323221">
    <property type="component" value="Unassembled WGS sequence"/>
</dbReference>
<dbReference type="RefSeq" id="WP_146355009.1">
    <property type="nucleotide sequence ID" value="NZ_VOIR01000011.1"/>
</dbReference>
<dbReference type="OrthoDB" id="107064at2"/>
<evidence type="ECO:0000313" key="2">
    <source>
        <dbReference type="Proteomes" id="UP000323221"/>
    </source>
</evidence>
<organism evidence="1 2">
    <name type="scientific">Agrococcus sediminis</name>
    <dbReference type="NCBI Taxonomy" id="2599924"/>
    <lineage>
        <taxon>Bacteria</taxon>
        <taxon>Bacillati</taxon>
        <taxon>Actinomycetota</taxon>
        <taxon>Actinomycetes</taxon>
        <taxon>Micrococcales</taxon>
        <taxon>Microbacteriaceae</taxon>
        <taxon>Agrococcus</taxon>
    </lineage>
</organism>
<dbReference type="Gene3D" id="2.40.110.10">
    <property type="entry name" value="Butyryl-CoA Dehydrogenase, subunit A, domain 2"/>
    <property type="match status" value="1"/>
</dbReference>
<proteinExistence type="predicted"/>
<keyword evidence="2" id="KW-1185">Reference proteome</keyword>
<gene>
    <name evidence="1" type="ORF">FQ330_02710</name>
</gene>
<reference evidence="1 2" key="1">
    <citation type="submission" date="2019-08" db="EMBL/GenBank/DDBJ databases">
        <title>Agrococcus lahaulensis sp. nov., isolated from a cold desert of the Indian Himalayas.</title>
        <authorList>
            <person name="Qu J.H."/>
        </authorList>
    </citation>
    <scope>NUCLEOTIDE SEQUENCE [LARGE SCALE GENOMIC DNA]</scope>
    <source>
        <strain evidence="1 2">NS18</strain>
    </source>
</reference>
<protein>
    <submittedName>
        <fullName evidence="1">Acyl-CoA dehydrogenase</fullName>
    </submittedName>
</protein>
<sequence length="353" mass="36053">MHALAHPAPIPRSASVEVAGADPSPAAAVTIDRGTGAALAADASGALPSDVAAALRAAPALAAAVPLPAADATAERLEALATLGAHDLEVARAVEPHLDAVAILAEAGVEPHPGAYGVFAAEGPGMRLELEGGRLTGEKPWCSLADRLDRALVSAWQGDERVLVDVDLRQHGVEPVAGAWHARGLTGIPSGPVRFDGAAATPVGEPGWYLRRPGFAWGGIGVAACWHGGAVAVARRLLDGAGDAPLRLAHLGAVDEALTASRLALADAARRIDAGDVDDPGMLALRTRGIVARAVEEVLARVGRALGPGPLALDAEHARRVADLQLYVRQHHAERDQASLGAALVADRAGRAW</sequence>
<dbReference type="GO" id="GO:0016627">
    <property type="term" value="F:oxidoreductase activity, acting on the CH-CH group of donors"/>
    <property type="evidence" value="ECO:0007669"/>
    <property type="project" value="InterPro"/>
</dbReference>
<dbReference type="EMBL" id="VOIR01000011">
    <property type="protein sequence ID" value="KAA6436337.1"/>
    <property type="molecule type" value="Genomic_DNA"/>
</dbReference>
<dbReference type="InterPro" id="IPR009100">
    <property type="entry name" value="AcylCoA_DH/oxidase_NM_dom_sf"/>
</dbReference>
<dbReference type="AlphaFoldDB" id="A0A5M8QJK0"/>